<dbReference type="Proteomes" id="UP000824120">
    <property type="component" value="Chromosome 1"/>
</dbReference>
<feature type="region of interest" description="Disordered" evidence="1">
    <location>
        <begin position="68"/>
        <end position="90"/>
    </location>
</feature>
<comment type="caution">
    <text evidence="2">The sequence shown here is derived from an EMBL/GenBank/DDBJ whole genome shotgun (WGS) entry which is preliminary data.</text>
</comment>
<proteinExistence type="predicted"/>
<feature type="compositionally biased region" description="Acidic residues" evidence="1">
    <location>
        <begin position="73"/>
        <end position="83"/>
    </location>
</feature>
<organism evidence="2 3">
    <name type="scientific">Solanum commersonii</name>
    <name type="common">Commerson's wild potato</name>
    <name type="synonym">Commerson's nightshade</name>
    <dbReference type="NCBI Taxonomy" id="4109"/>
    <lineage>
        <taxon>Eukaryota</taxon>
        <taxon>Viridiplantae</taxon>
        <taxon>Streptophyta</taxon>
        <taxon>Embryophyta</taxon>
        <taxon>Tracheophyta</taxon>
        <taxon>Spermatophyta</taxon>
        <taxon>Magnoliopsida</taxon>
        <taxon>eudicotyledons</taxon>
        <taxon>Gunneridae</taxon>
        <taxon>Pentapetalae</taxon>
        <taxon>asterids</taxon>
        <taxon>lamiids</taxon>
        <taxon>Solanales</taxon>
        <taxon>Solanaceae</taxon>
        <taxon>Solanoideae</taxon>
        <taxon>Solaneae</taxon>
        <taxon>Solanum</taxon>
    </lineage>
</organism>
<dbReference type="EMBL" id="JACXVP010000001">
    <property type="protein sequence ID" value="KAG5629152.1"/>
    <property type="molecule type" value="Genomic_DNA"/>
</dbReference>
<accession>A0A9J6AXE3</accession>
<reference evidence="2 3" key="1">
    <citation type="submission" date="2020-09" db="EMBL/GenBank/DDBJ databases">
        <title>De no assembly of potato wild relative species, Solanum commersonii.</title>
        <authorList>
            <person name="Cho K."/>
        </authorList>
    </citation>
    <scope>NUCLEOTIDE SEQUENCE [LARGE SCALE GENOMIC DNA]</scope>
    <source>
        <strain evidence="2">LZ3.2</strain>
        <tissue evidence="2">Leaf</tissue>
    </source>
</reference>
<name>A0A9J6AXE3_SOLCO</name>
<protein>
    <submittedName>
        <fullName evidence="2">Uncharacterized protein</fullName>
    </submittedName>
</protein>
<gene>
    <name evidence="2" type="ORF">H5410_000869</name>
</gene>
<sequence length="90" mass="9867">MCHSTKRGIRAKVCTKGITNEGDVNVTSTTNIRLDGGRKICKGKKHHKSSNKMLLDHTPSETLICHPPSTIEASDDEHGDEAIDITAREE</sequence>
<keyword evidence="3" id="KW-1185">Reference proteome</keyword>
<dbReference type="AlphaFoldDB" id="A0A9J6AXE3"/>
<evidence type="ECO:0000313" key="3">
    <source>
        <dbReference type="Proteomes" id="UP000824120"/>
    </source>
</evidence>
<evidence type="ECO:0000313" key="2">
    <source>
        <dbReference type="EMBL" id="KAG5629152.1"/>
    </source>
</evidence>
<evidence type="ECO:0000256" key="1">
    <source>
        <dbReference type="SAM" id="MobiDB-lite"/>
    </source>
</evidence>